<organism evidence="3 4">
    <name type="scientific">Alsobacter metallidurans</name>
    <dbReference type="NCBI Taxonomy" id="340221"/>
    <lineage>
        <taxon>Bacteria</taxon>
        <taxon>Pseudomonadati</taxon>
        <taxon>Pseudomonadota</taxon>
        <taxon>Alphaproteobacteria</taxon>
        <taxon>Hyphomicrobiales</taxon>
        <taxon>Alsobacteraceae</taxon>
        <taxon>Alsobacter</taxon>
    </lineage>
</organism>
<dbReference type="InterPro" id="IPR010071">
    <property type="entry name" value="AA_adenyl_dom"/>
</dbReference>
<proteinExistence type="predicted"/>
<dbReference type="InterPro" id="IPR025110">
    <property type="entry name" value="AMP-bd_C"/>
</dbReference>
<dbReference type="Proteomes" id="UP000603912">
    <property type="component" value="Unassembled WGS sequence"/>
</dbReference>
<dbReference type="InterPro" id="IPR012728">
    <property type="entry name" value="Pls/PosA_C"/>
</dbReference>
<keyword evidence="1" id="KW-0472">Membrane</keyword>
<dbReference type="NCBIfam" id="TIGR01733">
    <property type="entry name" value="AA-adenyl-dom"/>
    <property type="match status" value="1"/>
</dbReference>
<dbReference type="Gene3D" id="1.10.1200.10">
    <property type="entry name" value="ACP-like"/>
    <property type="match status" value="1"/>
</dbReference>
<dbReference type="PROSITE" id="PS00455">
    <property type="entry name" value="AMP_BINDING"/>
    <property type="match status" value="1"/>
</dbReference>
<feature type="transmembrane region" description="Helical" evidence="1">
    <location>
        <begin position="1162"/>
        <end position="1186"/>
    </location>
</feature>
<name>A0A917I659_9HYPH</name>
<gene>
    <name evidence="3" type="ORF">GCM10007036_18160</name>
</gene>
<dbReference type="Gene3D" id="2.160.10.10">
    <property type="entry name" value="Hexapeptide repeat proteins"/>
    <property type="match status" value="3"/>
</dbReference>
<dbReference type="GO" id="GO:0044550">
    <property type="term" value="P:secondary metabolite biosynthetic process"/>
    <property type="evidence" value="ECO:0007669"/>
    <property type="project" value="TreeGrafter"/>
</dbReference>
<dbReference type="PANTHER" id="PTHR45527:SF1">
    <property type="entry name" value="FATTY ACID SYNTHASE"/>
    <property type="match status" value="1"/>
</dbReference>
<dbReference type="InterPro" id="IPR036736">
    <property type="entry name" value="ACP-like_sf"/>
</dbReference>
<dbReference type="Gene3D" id="3.40.50.12780">
    <property type="entry name" value="N-terminal domain of ligase-like"/>
    <property type="match status" value="1"/>
</dbReference>
<dbReference type="InterPro" id="IPR011004">
    <property type="entry name" value="Trimer_LpxA-like_sf"/>
</dbReference>
<comment type="caution">
    <text evidence="3">The sequence shown here is derived from an EMBL/GenBank/DDBJ whole genome shotgun (WGS) entry which is preliminary data.</text>
</comment>
<dbReference type="Pfam" id="PF00550">
    <property type="entry name" value="PP-binding"/>
    <property type="match status" value="1"/>
</dbReference>
<dbReference type="PANTHER" id="PTHR45527">
    <property type="entry name" value="NONRIBOSOMAL PEPTIDE SYNTHETASE"/>
    <property type="match status" value="1"/>
</dbReference>
<dbReference type="SUPFAM" id="SSF51161">
    <property type="entry name" value="Trimeric LpxA-like enzymes"/>
    <property type="match status" value="3"/>
</dbReference>
<dbReference type="Pfam" id="PF13193">
    <property type="entry name" value="AMP-binding_C"/>
    <property type="match status" value="1"/>
</dbReference>
<dbReference type="PROSITE" id="PS50075">
    <property type="entry name" value="CARRIER"/>
    <property type="match status" value="1"/>
</dbReference>
<feature type="transmembrane region" description="Helical" evidence="1">
    <location>
        <begin position="680"/>
        <end position="698"/>
    </location>
</feature>
<keyword evidence="4" id="KW-1185">Reference proteome</keyword>
<dbReference type="CDD" id="cd05930">
    <property type="entry name" value="A_NRPS"/>
    <property type="match status" value="1"/>
</dbReference>
<dbReference type="Gene3D" id="3.30.300.30">
    <property type="match status" value="1"/>
</dbReference>
<evidence type="ECO:0000256" key="1">
    <source>
        <dbReference type="SAM" id="Phobius"/>
    </source>
</evidence>
<feature type="transmembrane region" description="Helical" evidence="1">
    <location>
        <begin position="923"/>
        <end position="942"/>
    </location>
</feature>
<evidence type="ECO:0000313" key="3">
    <source>
        <dbReference type="EMBL" id="GGH17020.1"/>
    </source>
</evidence>
<dbReference type="InterPro" id="IPR042099">
    <property type="entry name" value="ANL_N_sf"/>
</dbReference>
<evidence type="ECO:0000313" key="4">
    <source>
        <dbReference type="Proteomes" id="UP000603912"/>
    </source>
</evidence>
<dbReference type="NCBIfam" id="TIGR02353">
    <property type="entry name" value="NRPS_term_dom"/>
    <property type="match status" value="1"/>
</dbReference>
<feature type="transmembrane region" description="Helical" evidence="1">
    <location>
        <begin position="644"/>
        <end position="668"/>
    </location>
</feature>
<dbReference type="InterPro" id="IPR000873">
    <property type="entry name" value="AMP-dep_synth/lig_dom"/>
</dbReference>
<dbReference type="GO" id="GO:0043041">
    <property type="term" value="P:amino acid activation for nonribosomal peptide biosynthetic process"/>
    <property type="evidence" value="ECO:0007669"/>
    <property type="project" value="TreeGrafter"/>
</dbReference>
<dbReference type="Pfam" id="PF00501">
    <property type="entry name" value="AMP-binding"/>
    <property type="match status" value="1"/>
</dbReference>
<dbReference type="InterPro" id="IPR009081">
    <property type="entry name" value="PP-bd_ACP"/>
</dbReference>
<dbReference type="SUPFAM" id="SSF56801">
    <property type="entry name" value="Acetyl-CoA synthetase-like"/>
    <property type="match status" value="1"/>
</dbReference>
<reference evidence="3" key="1">
    <citation type="journal article" date="2014" name="Int. J. Syst. Evol. Microbiol.">
        <title>Complete genome sequence of Corynebacterium casei LMG S-19264T (=DSM 44701T), isolated from a smear-ripened cheese.</title>
        <authorList>
            <consortium name="US DOE Joint Genome Institute (JGI-PGF)"/>
            <person name="Walter F."/>
            <person name="Albersmeier A."/>
            <person name="Kalinowski J."/>
            <person name="Ruckert C."/>
        </authorList>
    </citation>
    <scope>NUCLEOTIDE SEQUENCE</scope>
    <source>
        <strain evidence="3">CGMCC 1.12214</strain>
    </source>
</reference>
<evidence type="ECO:0000259" key="2">
    <source>
        <dbReference type="PROSITE" id="PS50075"/>
    </source>
</evidence>
<dbReference type="EMBL" id="BMES01000001">
    <property type="protein sequence ID" value="GGH17020.1"/>
    <property type="molecule type" value="Genomic_DNA"/>
</dbReference>
<dbReference type="GO" id="GO:0031177">
    <property type="term" value="F:phosphopantetheine binding"/>
    <property type="evidence" value="ECO:0007669"/>
    <property type="project" value="TreeGrafter"/>
</dbReference>
<feature type="domain" description="Carrier" evidence="2">
    <location>
        <begin position="541"/>
        <end position="618"/>
    </location>
</feature>
<keyword evidence="1" id="KW-0812">Transmembrane</keyword>
<dbReference type="RefSeq" id="WP_188517306.1">
    <property type="nucleotide sequence ID" value="NZ_BMES01000001.1"/>
</dbReference>
<feature type="transmembrane region" description="Helical" evidence="1">
    <location>
        <begin position="881"/>
        <end position="903"/>
    </location>
</feature>
<reference evidence="3" key="2">
    <citation type="submission" date="2020-09" db="EMBL/GenBank/DDBJ databases">
        <authorList>
            <person name="Sun Q."/>
            <person name="Zhou Y."/>
        </authorList>
    </citation>
    <scope>NUCLEOTIDE SEQUENCE</scope>
    <source>
        <strain evidence="3">CGMCC 1.12214</strain>
    </source>
</reference>
<keyword evidence="1" id="KW-1133">Transmembrane helix</keyword>
<sequence length="1355" mass="145847">MNRAPIDLVASNSATRASAVAQAPAILRGDQRPDLLRDEVLAEIFGETAAAFPNKPAMICRGTALTYAQIEAQANAIARGLNAGGVGPGDVVGLWVPRGSELLIAQIAVAKSGAAWLPFDADAPVERIAVCLADADAKGLLTCEAFADRAAEAGVPVLLSARLAAGQSGESVDPRRLGLTPDHPAYMIYTSGSTGMPKGIVVSQRNITHYLRAANALFGLTDQDVMFQSASVAFDLSMEEIWVPYLAGATLWVATPEVMAETDKLADVIAEAGVTAIDTVPTLLGLFARDIPSLRVIILGGEALPASIVQKWAKPGRRIFNTYGPTEATVVATAWEVVAGEAVSIGRPVANYSCYVASEDLTLLPPGMQGELLIGGPGVAQGYLKRPELTAEKFIANPFSSDGSDPVLYRSGDAVSIDPAGNILFHGRIDDQVKIRGFRVELGEIEVKLDELPGVAQCAVVLRQDDGIDRLVAFVVPEGEGKLDRMQVRMALAERLPSYMVPSRFELASTLPRLVSGKVDRKTLRAMPLASATGPADEQEPARTATEAKLLEAAQSVFPGQSLPFDADFFNELGGHSLIAARFISAVRQNRGLESVTLQDVYGQRTLRAIGAAIDGRAVSVDSDLSFEAPSFRRRFLCGLAQGVAMPFILGLVTIQWLGLFLASVFLLQDDPSLLAEVPVLLGVYVALNLGTKALIVALKWTVLGRTKPGRYPLWGVYYFRVWFVQRMIQVTTLKFLQNSPLMRVYLRMLGAKVGKDAMISDFEAGAIDLISIGDRATLGIKTKFANAVAIGNEFVIGPITIGDDAYTGSSCSFGHDTVVAEGAQLGDLTSVAPGMIIPAWETWTGSPARKTGEVDRASMPEFPTVTPVTRALQNATYAGSYIVMLMLGLVPIFPAFYILYNLDGLIDGQVDYSVSWATLPFLAWPTAMALIVVAVAIIVALRWTIMPTRVKSGHYSIHSWFYVRKWMVGLATEVTLETVSSLYATVFMRHWYRMLGAKIGRGTEVSTNLAGRYDLVELGEDNFVGDEAVLGDEEIRNGWMILEPVKTGDRVFMGNDSVIPPGSVLENDCLIGVKSTIPSSLHVKSGEISFGSPAMLIPARQKVNANAQSTYRPSKWWVFGRTIFETLHTSLPTATFITCGYITADLMESPITNGEWGKATAIFLAAGIVIALALIAVSVVAKWLLMGVYKPTMKPMWSFWAMRTEAVAVLYGGLVGKASVEFLRGTPFLPMVLRLYGTKIGKGVWMDLTDITEFDCVKIGDFATLNMGSCLQTHLYEDRIMKVGRIEVKRGVHVGWGTTVLYDSTVGEYARLGQLTIVMKGENIPAHTSWAGAPAMPVAVVEATAVAEPVKVAA</sequence>
<dbReference type="SUPFAM" id="SSF47336">
    <property type="entry name" value="ACP-like"/>
    <property type="match status" value="1"/>
</dbReference>
<dbReference type="GO" id="GO:0005737">
    <property type="term" value="C:cytoplasm"/>
    <property type="evidence" value="ECO:0007669"/>
    <property type="project" value="TreeGrafter"/>
</dbReference>
<dbReference type="InterPro" id="IPR020845">
    <property type="entry name" value="AMP-binding_CS"/>
</dbReference>
<protein>
    <submittedName>
        <fullName evidence="3">Peptide synthetase</fullName>
    </submittedName>
</protein>
<accession>A0A917I659</accession>
<dbReference type="InterPro" id="IPR045851">
    <property type="entry name" value="AMP-bd_C_sf"/>
</dbReference>